<dbReference type="AlphaFoldDB" id="A0A6V8NPC2"/>
<dbReference type="InterPro" id="IPR035906">
    <property type="entry name" value="MetI-like_sf"/>
</dbReference>
<evidence type="ECO:0000256" key="6">
    <source>
        <dbReference type="ARBA" id="ARBA00022692"/>
    </source>
</evidence>
<reference evidence="12 13" key="1">
    <citation type="journal article" date="2020" name="Front. Microbiol.">
        <title>Single-cell genomics of novel Actinobacteria with the Wood-Ljungdahl pathway discovered in a serpentinizing system.</title>
        <authorList>
            <person name="Merino N."/>
            <person name="Kawai M."/>
            <person name="Boyd E.S."/>
            <person name="Colman D.R."/>
            <person name="McGlynn S.E."/>
            <person name="Nealson K.H."/>
            <person name="Kurokawa K."/>
            <person name="Hongoh Y."/>
        </authorList>
    </citation>
    <scope>NUCLEOTIDE SEQUENCE [LARGE SCALE GENOMIC DNA]</scope>
    <source>
        <strain evidence="12 13">S06</strain>
    </source>
</reference>
<feature type="transmembrane region" description="Helical" evidence="9">
    <location>
        <begin position="44"/>
        <end position="62"/>
    </location>
</feature>
<evidence type="ECO:0000256" key="5">
    <source>
        <dbReference type="ARBA" id="ARBA00022505"/>
    </source>
</evidence>
<name>A0A6V8NPC2_9ACTN</name>
<feature type="domain" description="ABC transmembrane type-1" evidence="11">
    <location>
        <begin position="6"/>
        <end position="209"/>
    </location>
</feature>
<dbReference type="GO" id="GO:0015098">
    <property type="term" value="F:molybdate ion transmembrane transporter activity"/>
    <property type="evidence" value="ECO:0007669"/>
    <property type="project" value="UniProtKB-UniRule"/>
</dbReference>
<dbReference type="PANTHER" id="PTHR30183">
    <property type="entry name" value="MOLYBDENUM TRANSPORT SYSTEM PERMEASE PROTEIN MODB"/>
    <property type="match status" value="1"/>
</dbReference>
<accession>A0A6V8NPC2</accession>
<protein>
    <recommendedName>
        <fullName evidence="10">Molybdenum transport system permease</fullName>
    </recommendedName>
</protein>
<evidence type="ECO:0000256" key="7">
    <source>
        <dbReference type="ARBA" id="ARBA00022989"/>
    </source>
</evidence>
<evidence type="ECO:0000256" key="4">
    <source>
        <dbReference type="ARBA" id="ARBA00022475"/>
    </source>
</evidence>
<dbReference type="RefSeq" id="WP_176226358.1">
    <property type="nucleotide sequence ID" value="NZ_BLRV01000027.1"/>
</dbReference>
<feature type="transmembrane region" description="Helical" evidence="9">
    <location>
        <begin position="191"/>
        <end position="210"/>
    </location>
</feature>
<gene>
    <name evidence="12" type="ORF">HKBW3S06_00450</name>
</gene>
<comment type="similarity">
    <text evidence="2 10">Belongs to the binding-protein-dependent transport system permease family. CysTW subfamily.</text>
</comment>
<keyword evidence="8 9" id="KW-0472">Membrane</keyword>
<dbReference type="PROSITE" id="PS50928">
    <property type="entry name" value="ABC_TM1"/>
    <property type="match status" value="1"/>
</dbReference>
<dbReference type="PANTHER" id="PTHR30183:SF3">
    <property type="entry name" value="MOLYBDENUM TRANSPORT SYSTEM PERMEASE PROTEIN MODB"/>
    <property type="match status" value="1"/>
</dbReference>
<proteinExistence type="inferred from homology"/>
<dbReference type="NCBIfam" id="TIGR02141">
    <property type="entry name" value="modB_ABC"/>
    <property type="match status" value="1"/>
</dbReference>
<evidence type="ECO:0000256" key="8">
    <source>
        <dbReference type="ARBA" id="ARBA00023136"/>
    </source>
</evidence>
<feature type="transmembrane region" description="Helical" evidence="9">
    <location>
        <begin position="12"/>
        <end position="32"/>
    </location>
</feature>
<evidence type="ECO:0000256" key="2">
    <source>
        <dbReference type="ARBA" id="ARBA00007069"/>
    </source>
</evidence>
<organism evidence="12 13">
    <name type="scientific">Candidatus Hakubella thermalkaliphila</name>
    <dbReference type="NCBI Taxonomy" id="2754717"/>
    <lineage>
        <taxon>Bacteria</taxon>
        <taxon>Bacillati</taxon>
        <taxon>Actinomycetota</taxon>
        <taxon>Actinomycetota incertae sedis</taxon>
        <taxon>Candidatus Hakubellales</taxon>
        <taxon>Candidatus Hakubellaceae</taxon>
        <taxon>Candidatus Hakubella</taxon>
    </lineage>
</organism>
<keyword evidence="6 9" id="KW-0812">Transmembrane</keyword>
<sequence>MILQPLYLSLKVATASTLAVFVVGLILAIVLAKKHFPGKNVVETLVTLPLVLPPTVVGYYLLFVVGGHGLLGPLLAATQIQIIFTWVAAAIASAVVSLPLMVRTSKVAIESVDPSLEKAARTLGSPECRVLLDVTLPLSRRGILAGVVLAFARGLGEFGATLMVAGNIPGRTQTMPLAIYSAVQTNKMGEANLLVLIMTVVSFIVLWMVNRWQREWWFRKAI</sequence>
<evidence type="ECO:0000256" key="9">
    <source>
        <dbReference type="RuleBase" id="RU363032"/>
    </source>
</evidence>
<comment type="caution">
    <text evidence="12">The sequence shown here is derived from an EMBL/GenBank/DDBJ whole genome shotgun (WGS) entry which is preliminary data.</text>
</comment>
<dbReference type="InterPro" id="IPR011867">
    <property type="entry name" value="ModB_ABC"/>
</dbReference>
<evidence type="ECO:0000256" key="3">
    <source>
        <dbReference type="ARBA" id="ARBA00022448"/>
    </source>
</evidence>
<keyword evidence="7 9" id="KW-1133">Transmembrane helix</keyword>
<keyword evidence="3 9" id="KW-0813">Transport</keyword>
<comment type="subcellular location">
    <subcellularLocation>
        <location evidence="1 9">Cell membrane</location>
        <topology evidence="1 9">Multi-pass membrane protein</topology>
    </subcellularLocation>
</comment>
<dbReference type="Pfam" id="PF00528">
    <property type="entry name" value="BPD_transp_1"/>
    <property type="match status" value="1"/>
</dbReference>
<dbReference type="CDD" id="cd06261">
    <property type="entry name" value="TM_PBP2"/>
    <property type="match status" value="1"/>
</dbReference>
<evidence type="ECO:0000256" key="1">
    <source>
        <dbReference type="ARBA" id="ARBA00004651"/>
    </source>
</evidence>
<keyword evidence="5 10" id="KW-0500">Molybdenum</keyword>
<dbReference type="EMBL" id="BLRV01000027">
    <property type="protein sequence ID" value="GFP21224.1"/>
    <property type="molecule type" value="Genomic_DNA"/>
</dbReference>
<feature type="transmembrane region" description="Helical" evidence="9">
    <location>
        <begin position="82"/>
        <end position="102"/>
    </location>
</feature>
<evidence type="ECO:0000313" key="12">
    <source>
        <dbReference type="EMBL" id="GFP21224.1"/>
    </source>
</evidence>
<dbReference type="Proteomes" id="UP000580051">
    <property type="component" value="Unassembled WGS sequence"/>
</dbReference>
<keyword evidence="4 10" id="KW-1003">Cell membrane</keyword>
<evidence type="ECO:0000259" key="11">
    <source>
        <dbReference type="PROSITE" id="PS50928"/>
    </source>
</evidence>
<evidence type="ECO:0000256" key="10">
    <source>
        <dbReference type="RuleBase" id="RU365097"/>
    </source>
</evidence>
<feature type="transmembrane region" description="Helical" evidence="9">
    <location>
        <begin position="143"/>
        <end position="165"/>
    </location>
</feature>
<dbReference type="SUPFAM" id="SSF161098">
    <property type="entry name" value="MetI-like"/>
    <property type="match status" value="1"/>
</dbReference>
<dbReference type="GO" id="GO:0005886">
    <property type="term" value="C:plasma membrane"/>
    <property type="evidence" value="ECO:0007669"/>
    <property type="project" value="UniProtKB-SubCell"/>
</dbReference>
<dbReference type="InterPro" id="IPR000515">
    <property type="entry name" value="MetI-like"/>
</dbReference>
<evidence type="ECO:0000313" key="13">
    <source>
        <dbReference type="Proteomes" id="UP000580051"/>
    </source>
</evidence>
<comment type="function">
    <text evidence="10">Part of the binding-protein-dependent transport system for molybdenum; probably responsible for the translocation of the substrate across the membrane.</text>
</comment>
<dbReference type="Gene3D" id="1.10.3720.10">
    <property type="entry name" value="MetI-like"/>
    <property type="match status" value="1"/>
</dbReference>